<accession>A0ABS3RIK9</accession>
<comment type="caution">
    <text evidence="1">The sequence shown here is derived from an EMBL/GenBank/DDBJ whole genome shotgun (WGS) entry which is preliminary data.</text>
</comment>
<evidence type="ECO:0000313" key="2">
    <source>
        <dbReference type="Proteomes" id="UP000666915"/>
    </source>
</evidence>
<organism evidence="1 2">
    <name type="scientific">Actinomadura nitritigenes</name>
    <dbReference type="NCBI Taxonomy" id="134602"/>
    <lineage>
        <taxon>Bacteria</taxon>
        <taxon>Bacillati</taxon>
        <taxon>Actinomycetota</taxon>
        <taxon>Actinomycetes</taxon>
        <taxon>Streptosporangiales</taxon>
        <taxon>Thermomonosporaceae</taxon>
        <taxon>Actinomadura</taxon>
    </lineage>
</organism>
<dbReference type="Proteomes" id="UP000666915">
    <property type="component" value="Unassembled WGS sequence"/>
</dbReference>
<sequence length="225" mass="25058">MNLPASPPLAASALDALDYEAPFVIDKLLKNRIADSPEEAGRLFTEVKRFIVLVQTDDNVPWEMYSARVDEAWHQFILFTAEYMEFCDRYFGKYMSHSPHSSPAPGSGGAAVPMSFGEFRSRYEALFQEALPDTWYDAKNITPARRMFNDGIGDLSVRDKGGMVELLDDSGDVVMAVNSLARDALEFTCRTGAFHVRELPGALTDEERTALVTVLFECGLLRLSA</sequence>
<proteinExistence type="predicted"/>
<evidence type="ECO:0000313" key="1">
    <source>
        <dbReference type="EMBL" id="MBO2445448.1"/>
    </source>
</evidence>
<dbReference type="EMBL" id="JAGEOK010000092">
    <property type="protein sequence ID" value="MBO2445448.1"/>
    <property type="molecule type" value="Genomic_DNA"/>
</dbReference>
<protein>
    <submittedName>
        <fullName evidence="1">Uncharacterized protein</fullName>
    </submittedName>
</protein>
<dbReference type="RefSeq" id="WP_208274815.1">
    <property type="nucleotide sequence ID" value="NZ_BAAAGM010000129.1"/>
</dbReference>
<reference evidence="1 2" key="1">
    <citation type="submission" date="2021-03" db="EMBL/GenBank/DDBJ databases">
        <authorList>
            <person name="Kanchanasin P."/>
            <person name="Saeng-In P."/>
            <person name="Phongsopitanun W."/>
            <person name="Yuki M."/>
            <person name="Kudo T."/>
            <person name="Ohkuma M."/>
            <person name="Tanasupawat S."/>
        </authorList>
    </citation>
    <scope>NUCLEOTIDE SEQUENCE [LARGE SCALE GENOMIC DNA]</scope>
    <source>
        <strain evidence="1 2">L46</strain>
    </source>
</reference>
<keyword evidence="2" id="KW-1185">Reference proteome</keyword>
<name>A0ABS3RIK9_9ACTN</name>
<gene>
    <name evidence="1" type="ORF">J4557_48975</name>
</gene>